<proteinExistence type="predicted"/>
<reference evidence="1 2" key="1">
    <citation type="journal article" date="2018" name="Elife">
        <title>Firefly genomes illuminate parallel origins of bioluminescence in beetles.</title>
        <authorList>
            <person name="Fallon T.R."/>
            <person name="Lower S.E."/>
            <person name="Chang C.H."/>
            <person name="Bessho-Uehara M."/>
            <person name="Martin G.J."/>
            <person name="Bewick A.J."/>
            <person name="Behringer M."/>
            <person name="Debat H.J."/>
            <person name="Wong I."/>
            <person name="Day J.C."/>
            <person name="Suvorov A."/>
            <person name="Silva C.J."/>
            <person name="Stanger-Hall K.F."/>
            <person name="Hall D.W."/>
            <person name="Schmitz R.J."/>
            <person name="Nelson D.R."/>
            <person name="Lewis S.M."/>
            <person name="Shigenobu S."/>
            <person name="Bybee S.M."/>
            <person name="Larracuente A.M."/>
            <person name="Oba Y."/>
            <person name="Weng J.K."/>
        </authorList>
    </citation>
    <scope>NUCLEOTIDE SEQUENCE [LARGE SCALE GENOMIC DNA]</scope>
    <source>
        <strain evidence="1">1611_PpyrPB1</strain>
        <tissue evidence="1">Whole body</tissue>
    </source>
</reference>
<accession>A0A5N4ACZ8</accession>
<dbReference type="PANTHER" id="PTHR33053">
    <property type="entry name" value="PROTEIN, PUTATIVE-RELATED"/>
    <property type="match status" value="1"/>
</dbReference>
<dbReference type="EMBL" id="VVIM01000008">
    <property type="protein sequence ID" value="KAB0795128.1"/>
    <property type="molecule type" value="Genomic_DNA"/>
</dbReference>
<comment type="caution">
    <text evidence="1">The sequence shown here is derived from an EMBL/GenBank/DDBJ whole genome shotgun (WGS) entry which is preliminary data.</text>
</comment>
<protein>
    <recommendedName>
        <fullName evidence="3">DUF4218 domain-containing protein</fullName>
    </recommendedName>
</protein>
<evidence type="ECO:0000313" key="1">
    <source>
        <dbReference type="EMBL" id="KAB0795128.1"/>
    </source>
</evidence>
<name>A0A5N4ACZ8_PHOPY</name>
<dbReference type="Proteomes" id="UP000327044">
    <property type="component" value="Unassembled WGS sequence"/>
</dbReference>
<organism evidence="1 2">
    <name type="scientific">Photinus pyralis</name>
    <name type="common">Common eastern firefly</name>
    <name type="synonym">Lampyris pyralis</name>
    <dbReference type="NCBI Taxonomy" id="7054"/>
    <lineage>
        <taxon>Eukaryota</taxon>
        <taxon>Metazoa</taxon>
        <taxon>Ecdysozoa</taxon>
        <taxon>Arthropoda</taxon>
        <taxon>Hexapoda</taxon>
        <taxon>Insecta</taxon>
        <taxon>Pterygota</taxon>
        <taxon>Neoptera</taxon>
        <taxon>Endopterygota</taxon>
        <taxon>Coleoptera</taxon>
        <taxon>Polyphaga</taxon>
        <taxon>Elateriformia</taxon>
        <taxon>Elateroidea</taxon>
        <taxon>Lampyridae</taxon>
        <taxon>Lampyrinae</taxon>
        <taxon>Photinus</taxon>
    </lineage>
</organism>
<gene>
    <name evidence="1" type="ORF">PPYR_11967</name>
</gene>
<dbReference type="InParanoid" id="A0A5N4ACZ8"/>
<sequence length="420" mass="48988">MQNNLCVDGQQIKLKINSLVCDAPAKAFICGVKHHTGYFGCSKCTEEGDYIERRVVFPELNKPLRTDDSFKNRTQEEYHRESTLVERLGIGMVSQVPLDYMHLVCLGVTKRLIKLWFKGNIQIKLKPDKIKIIESRISSIKEFIPCEFARKPRNISEIDFWKATEFRLFILYTGIVVLKDALPERYYKHMLCLTTSIRILCSVHHKHMLNYSEKLLQHFVKKFGEIYGEEWLSYNVHSLIHLPNDVRNLGTLDSFSSFKFESYLYKLKQKIKHSGKPLHQIANRLHEMNDFKHEGPLKLDYPCVYKGKDYITLKFENFSCSKTKANSCICLQNGKIAIIQNITSISNKITIELISFNTMHSFFDEPCNSEHLQIFLVDKNSFTHPFNVNPEDVKYKCLQLPYPEPESKDYMVVIPLLHCN</sequence>
<dbReference type="AlphaFoldDB" id="A0A5N4ACZ8"/>
<evidence type="ECO:0008006" key="3">
    <source>
        <dbReference type="Google" id="ProtNLM"/>
    </source>
</evidence>
<evidence type="ECO:0000313" key="2">
    <source>
        <dbReference type="Proteomes" id="UP000327044"/>
    </source>
</evidence>
<keyword evidence="2" id="KW-1185">Reference proteome</keyword>